<evidence type="ECO:0000313" key="2">
    <source>
        <dbReference type="Proteomes" id="UP001596052"/>
    </source>
</evidence>
<sequence>MAPSLIVCLTLILPTLLTSCQSEKPAPVVAPVGKSIGSAHLTKDGILEVMLRAEGEGGMVGDAFFAYKKDTPEYEKMMKHIGGLKCGESKLVPAYP</sequence>
<protein>
    <submittedName>
        <fullName evidence="1">Uncharacterized protein</fullName>
    </submittedName>
</protein>
<name>A0ABW0KRI4_9BACT</name>
<dbReference type="RefSeq" id="WP_377167542.1">
    <property type="nucleotide sequence ID" value="NZ_JBHSMQ010000004.1"/>
</dbReference>
<reference evidence="2" key="1">
    <citation type="journal article" date="2019" name="Int. J. Syst. Evol. Microbiol.">
        <title>The Global Catalogue of Microorganisms (GCM) 10K type strain sequencing project: providing services to taxonomists for standard genome sequencing and annotation.</title>
        <authorList>
            <consortium name="The Broad Institute Genomics Platform"/>
            <consortium name="The Broad Institute Genome Sequencing Center for Infectious Disease"/>
            <person name="Wu L."/>
            <person name="Ma J."/>
        </authorList>
    </citation>
    <scope>NUCLEOTIDE SEQUENCE [LARGE SCALE GENOMIC DNA]</scope>
    <source>
        <strain evidence="2">CGMCC 4.1469</strain>
    </source>
</reference>
<dbReference type="EMBL" id="JBHSMQ010000004">
    <property type="protein sequence ID" value="MFC5455924.1"/>
    <property type="molecule type" value="Genomic_DNA"/>
</dbReference>
<accession>A0ABW0KRI4</accession>
<comment type="caution">
    <text evidence="1">The sequence shown here is derived from an EMBL/GenBank/DDBJ whole genome shotgun (WGS) entry which is preliminary data.</text>
</comment>
<gene>
    <name evidence="1" type="ORF">ACFQDI_13750</name>
</gene>
<organism evidence="1 2">
    <name type="scientific">Prosthecobacter fluviatilis</name>
    <dbReference type="NCBI Taxonomy" id="445931"/>
    <lineage>
        <taxon>Bacteria</taxon>
        <taxon>Pseudomonadati</taxon>
        <taxon>Verrucomicrobiota</taxon>
        <taxon>Verrucomicrobiia</taxon>
        <taxon>Verrucomicrobiales</taxon>
        <taxon>Verrucomicrobiaceae</taxon>
        <taxon>Prosthecobacter</taxon>
    </lineage>
</organism>
<evidence type="ECO:0000313" key="1">
    <source>
        <dbReference type="EMBL" id="MFC5455924.1"/>
    </source>
</evidence>
<dbReference type="Proteomes" id="UP001596052">
    <property type="component" value="Unassembled WGS sequence"/>
</dbReference>
<keyword evidence="2" id="KW-1185">Reference proteome</keyword>
<proteinExistence type="predicted"/>